<dbReference type="AlphaFoldDB" id="A0A6J4JBF7"/>
<accession>A0A6J4JBF7</accession>
<dbReference type="EMBL" id="CADCSZ010000206">
    <property type="protein sequence ID" value="CAA9272906.1"/>
    <property type="molecule type" value="Genomic_DNA"/>
</dbReference>
<organism evidence="1">
    <name type="scientific">uncultured Acidimicrobiales bacterium</name>
    <dbReference type="NCBI Taxonomy" id="310071"/>
    <lineage>
        <taxon>Bacteria</taxon>
        <taxon>Bacillati</taxon>
        <taxon>Actinomycetota</taxon>
        <taxon>Acidimicrobiia</taxon>
        <taxon>Acidimicrobiales</taxon>
        <taxon>environmental samples</taxon>
    </lineage>
</organism>
<proteinExistence type="predicted"/>
<reference evidence="1" key="1">
    <citation type="submission" date="2020-02" db="EMBL/GenBank/DDBJ databases">
        <authorList>
            <person name="Meier V. D."/>
        </authorList>
    </citation>
    <scope>NUCLEOTIDE SEQUENCE</scope>
    <source>
        <strain evidence="1">AVDCRST_MAG76</strain>
    </source>
</reference>
<sequence length="130" mass="14185">MSGWRPRPTLLLLGLAAAVLLVPAVQLLVESRFIPRISFENPTPYDIAIEVSGGTSDGWMPVGVAGRSGTTDVEEVYDVGAVWVFRFVGQGREAGELRLLKSQLELDGWRVRIPDRVEEQLRNGGASPTP</sequence>
<evidence type="ECO:0000313" key="1">
    <source>
        <dbReference type="EMBL" id="CAA9272906.1"/>
    </source>
</evidence>
<protein>
    <submittedName>
        <fullName evidence="1">Uncharacterized protein</fullName>
    </submittedName>
</protein>
<name>A0A6J4JBF7_9ACTN</name>
<gene>
    <name evidence="1" type="ORF">AVDCRST_MAG76-3432</name>
</gene>